<organism evidence="6">
    <name type="scientific">Thermodesulforhabdus norvegica</name>
    <dbReference type="NCBI Taxonomy" id="39841"/>
    <lineage>
        <taxon>Bacteria</taxon>
        <taxon>Pseudomonadati</taxon>
        <taxon>Thermodesulfobacteriota</taxon>
        <taxon>Syntrophobacteria</taxon>
        <taxon>Syntrophobacterales</taxon>
        <taxon>Thermodesulforhabdaceae</taxon>
        <taxon>Thermodesulforhabdus</taxon>
    </lineage>
</organism>
<protein>
    <submittedName>
        <fullName evidence="6">Outer membrane protein assembly factor BamD</fullName>
    </submittedName>
</protein>
<evidence type="ECO:0000256" key="3">
    <source>
        <dbReference type="ARBA" id="ARBA00023237"/>
    </source>
</evidence>
<dbReference type="Pfam" id="PF13525">
    <property type="entry name" value="YfiO"/>
    <property type="match status" value="1"/>
</dbReference>
<keyword evidence="4" id="KW-1133">Transmembrane helix</keyword>
<dbReference type="InterPro" id="IPR011990">
    <property type="entry name" value="TPR-like_helical_dom_sf"/>
</dbReference>
<accession>A0A7C1AY84</accession>
<dbReference type="Proteomes" id="UP000886355">
    <property type="component" value="Unassembled WGS sequence"/>
</dbReference>
<dbReference type="NCBIfam" id="TIGR03302">
    <property type="entry name" value="OM_YfiO"/>
    <property type="match status" value="1"/>
</dbReference>
<keyword evidence="4" id="KW-0812">Transmembrane</keyword>
<evidence type="ECO:0000256" key="4">
    <source>
        <dbReference type="SAM" id="Phobius"/>
    </source>
</evidence>
<name>A0A7C1AY84_9BACT</name>
<comment type="caution">
    <text evidence="6">The sequence shown here is derived from an EMBL/GenBank/DDBJ whole genome shotgun (WGS) entry which is preliminary data.</text>
</comment>
<evidence type="ECO:0000313" key="6">
    <source>
        <dbReference type="EMBL" id="HDL89862.1"/>
    </source>
</evidence>
<gene>
    <name evidence="6" type="ORF">ENG14_03055</name>
</gene>
<dbReference type="AlphaFoldDB" id="A0A7C1AY84"/>
<dbReference type="InterPro" id="IPR039565">
    <property type="entry name" value="BamD-like"/>
</dbReference>
<keyword evidence="3" id="KW-0998">Cell outer membrane</keyword>
<dbReference type="InterPro" id="IPR017689">
    <property type="entry name" value="BamD"/>
</dbReference>
<proteinExistence type="inferred from homology"/>
<evidence type="ECO:0000256" key="2">
    <source>
        <dbReference type="ARBA" id="ARBA00023136"/>
    </source>
</evidence>
<keyword evidence="1" id="KW-0732">Signal</keyword>
<feature type="transmembrane region" description="Helical" evidence="4">
    <location>
        <begin position="28"/>
        <end position="50"/>
    </location>
</feature>
<sequence>MSYNNEVFKLAKPSRKYIGGGKSIRPNVMIYSSVVKLMGLIVVLMFLLILSGCGTNLMEFYFEDLFGSGKEIESTPEHLVWNGLQAIQDKDYGDAQKAFRKIIEQYPYSKYVVLAELKLADAYFLDEKYSEAAVAYEQFARLHPSHPVVPYVLYQLGLCYFEMSGSIDRDHEQLLKALGVFNRISQVYPGTIWAEKAKQKAQECRHRLAQYELYVAKFYMRRGKYLAAKKRLERALSEYLAELNSIGKLNEVEKLLRKCNKEVEKGVNRPSVWSKLGF</sequence>
<feature type="domain" description="Outer membrane lipoprotein BamD-like" evidence="5">
    <location>
        <begin position="77"/>
        <end position="240"/>
    </location>
</feature>
<evidence type="ECO:0000256" key="1">
    <source>
        <dbReference type="ARBA" id="ARBA00022729"/>
    </source>
</evidence>
<dbReference type="HAMAP" id="MF_00922">
    <property type="entry name" value="OM_assembly_BamD"/>
    <property type="match status" value="1"/>
</dbReference>
<dbReference type="PANTHER" id="PTHR37423:SF6">
    <property type="entry name" value="CELL DIVISION COORDINATOR CPOB"/>
    <property type="match status" value="1"/>
</dbReference>
<keyword evidence="2 4" id="KW-0472">Membrane</keyword>
<reference evidence="6" key="1">
    <citation type="journal article" date="2020" name="mSystems">
        <title>Genome- and Community-Level Interaction Insights into Carbon Utilization and Element Cycling Functions of Hydrothermarchaeota in Hydrothermal Sediment.</title>
        <authorList>
            <person name="Zhou Z."/>
            <person name="Liu Y."/>
            <person name="Xu W."/>
            <person name="Pan J."/>
            <person name="Luo Z.H."/>
            <person name="Li M."/>
        </authorList>
    </citation>
    <scope>NUCLEOTIDE SEQUENCE [LARGE SCALE GENOMIC DNA]</scope>
    <source>
        <strain evidence="6">HyVt-19</strain>
    </source>
</reference>
<dbReference type="Gene3D" id="1.25.40.10">
    <property type="entry name" value="Tetratricopeptide repeat domain"/>
    <property type="match status" value="1"/>
</dbReference>
<evidence type="ECO:0000259" key="5">
    <source>
        <dbReference type="Pfam" id="PF13525"/>
    </source>
</evidence>
<dbReference type="EMBL" id="DQZW01000142">
    <property type="protein sequence ID" value="HDL89862.1"/>
    <property type="molecule type" value="Genomic_DNA"/>
</dbReference>
<dbReference type="PANTHER" id="PTHR37423">
    <property type="entry name" value="SOLUBLE LYTIC MUREIN TRANSGLYCOSYLASE-RELATED"/>
    <property type="match status" value="1"/>
</dbReference>
<dbReference type="SUPFAM" id="SSF48452">
    <property type="entry name" value="TPR-like"/>
    <property type="match status" value="1"/>
</dbReference>